<dbReference type="SMART" id="SM00028">
    <property type="entry name" value="TPR"/>
    <property type="match status" value="7"/>
</dbReference>
<keyword evidence="1" id="KW-0677">Repeat</keyword>
<evidence type="ECO:0000313" key="5">
    <source>
        <dbReference type="EMBL" id="EIE27694.1"/>
    </source>
</evidence>
<proteinExistence type="predicted"/>
<dbReference type="InterPro" id="IPR021183">
    <property type="entry name" value="NatA_aux_su"/>
</dbReference>
<evidence type="ECO:0000256" key="2">
    <source>
        <dbReference type="ARBA" id="ARBA00022803"/>
    </source>
</evidence>
<organism evidence="5 6">
    <name type="scientific">Coccomyxa subellipsoidea (strain C-169)</name>
    <name type="common">Green microalga</name>
    <dbReference type="NCBI Taxonomy" id="574566"/>
    <lineage>
        <taxon>Eukaryota</taxon>
        <taxon>Viridiplantae</taxon>
        <taxon>Chlorophyta</taxon>
        <taxon>core chlorophytes</taxon>
        <taxon>Trebouxiophyceae</taxon>
        <taxon>Trebouxiophyceae incertae sedis</taxon>
        <taxon>Coccomyxaceae</taxon>
        <taxon>Coccomyxa</taxon>
        <taxon>Coccomyxa subellipsoidea</taxon>
    </lineage>
</organism>
<dbReference type="STRING" id="574566.I0ZAM5"/>
<keyword evidence="6" id="KW-1185">Reference proteome</keyword>
<comment type="caution">
    <text evidence="5">The sequence shown here is derived from an EMBL/GenBank/DDBJ whole genome shotgun (WGS) entry which is preliminary data.</text>
</comment>
<feature type="compositionally biased region" description="Basic and acidic residues" evidence="4">
    <location>
        <begin position="622"/>
        <end position="649"/>
    </location>
</feature>
<sequence length="873" mass="97782">MASKDGQVLPTKEAGLFRQVVKYYETKQYKKAIKAAEQVLKKYPDHGETLAMKGLTLNNMDPSKKEEAYELARRGIKNNLKSHVTWHVYGLLYRGDQNYDEAIKCYKNALRIDKENYQILRDLSNLQIQMRDIPGFVETRTAMLAQKASNKSHWISFAIAHHLNGSHQLAAHALKTYADMQEEVPASEAYEHSEMILYRALVLEEGGQTEEALAYLDTSKELIKDRIGLMEQRGRLLLKLPQKQEAAEDIYRKLLALNPDNHKYHEGLRAALKLAPDAEGQWSDEQLERLAELYDELAKQYPRSTAVQRIPLDFKVDKAFEEAADAYVRRFLNKGIPSLFSDLKALYREPAKREALGALMQLLLRSLEKTGAFPALPNQEGTPEAPGPEAKLWTLYYLAQHYDRIGQTGDALAAVERCIQEDPDLPDVYSVQSRILKHAGDLDAAVAAACKAESLDLADRYLNSSAAKALFRAGRIEEAETMAAKFTKHGDQLNGLTEMQCMWYEIECGNAYIRRREYGKALKKLLAVVKHFEDFREDQFDFHSYCVRKMTLRSYVEMLRMEDTLHHNIFYSKAAWAAIQVYLELDRAPASAANNGNAQDGADSKLSSEELKKLKQKRRKEQQKQKKEAESAAAAEKEAAKAAGKDKGGTPKKQPAAPKEKDADPDGEQLAKVADPLAEAVKLVRVLKEYSGDRLQTHLLAFEVYLRRGKLLLALQAVKRALAVSGAGHPQVHCLIVRFCQAAAAQEGAIKEKQVVAEVIDSEVSQLLGGKSAAQYKEAFLEQHGGESLLHRAAAAEMMAFLDPQSKPKAVQVILKRGGLVAEALTHADAVAVHKLLQGTLGDEAAAQEWKQRCSKVFRWSGCFEGADRLHLN</sequence>
<dbReference type="AlphaFoldDB" id="I0ZAM5"/>
<dbReference type="RefSeq" id="XP_005652238.1">
    <property type="nucleotide sequence ID" value="XM_005652181.1"/>
</dbReference>
<reference evidence="5 6" key="1">
    <citation type="journal article" date="2012" name="Genome Biol.">
        <title>The genome of the polar eukaryotic microalga coccomyxa subellipsoidea reveals traits of cold adaptation.</title>
        <authorList>
            <person name="Blanc G."/>
            <person name="Agarkova I."/>
            <person name="Grimwood J."/>
            <person name="Kuo A."/>
            <person name="Brueggeman A."/>
            <person name="Dunigan D."/>
            <person name="Gurnon J."/>
            <person name="Ladunga I."/>
            <person name="Lindquist E."/>
            <person name="Lucas S."/>
            <person name="Pangilinan J."/>
            <person name="Proschold T."/>
            <person name="Salamov A."/>
            <person name="Schmutz J."/>
            <person name="Weeks D."/>
            <person name="Yamada T."/>
            <person name="Claverie J.M."/>
            <person name="Grigoriev I."/>
            <person name="Van Etten J."/>
            <person name="Lomsadze A."/>
            <person name="Borodovsky M."/>
        </authorList>
    </citation>
    <scope>NUCLEOTIDE SEQUENCE [LARGE SCALE GENOMIC DNA]</scope>
    <source>
        <strain evidence="5 6">C-169</strain>
    </source>
</reference>
<gene>
    <name evidence="5" type="ORF">COCSUDRAFT_34939</name>
</gene>
<dbReference type="InterPro" id="IPR013105">
    <property type="entry name" value="TPR_2"/>
</dbReference>
<dbReference type="SUPFAM" id="SSF48439">
    <property type="entry name" value="Protein prenylyltransferase"/>
    <property type="match status" value="1"/>
</dbReference>
<keyword evidence="2 3" id="KW-0802">TPR repeat</keyword>
<dbReference type="Pfam" id="PF12569">
    <property type="entry name" value="NatA_aux_su"/>
    <property type="match status" value="1"/>
</dbReference>
<dbReference type="Pfam" id="PF13174">
    <property type="entry name" value="TPR_6"/>
    <property type="match status" value="1"/>
</dbReference>
<name>I0ZAM5_COCSC</name>
<evidence type="ECO:0000313" key="6">
    <source>
        <dbReference type="Proteomes" id="UP000007264"/>
    </source>
</evidence>
<dbReference type="Gene3D" id="1.25.40.1010">
    <property type="match status" value="1"/>
</dbReference>
<dbReference type="PANTHER" id="PTHR22767">
    <property type="entry name" value="N-TERMINAL ACETYLTRANSFERASE-RELATED"/>
    <property type="match status" value="1"/>
</dbReference>
<dbReference type="GeneID" id="17045709"/>
<feature type="repeat" description="TPR" evidence="3">
    <location>
        <begin position="83"/>
        <end position="116"/>
    </location>
</feature>
<dbReference type="SUPFAM" id="SSF48452">
    <property type="entry name" value="TPR-like"/>
    <property type="match status" value="1"/>
</dbReference>
<dbReference type="InterPro" id="IPR019734">
    <property type="entry name" value="TPR_rpt"/>
</dbReference>
<dbReference type="PIRSF" id="PIRSF000422">
    <property type="entry name" value="N-terminal-AcTrfase-A_aux_su"/>
    <property type="match status" value="1"/>
</dbReference>
<dbReference type="Pfam" id="PF07719">
    <property type="entry name" value="TPR_2"/>
    <property type="match status" value="1"/>
</dbReference>
<evidence type="ECO:0000256" key="3">
    <source>
        <dbReference type="PROSITE-ProRule" id="PRU00339"/>
    </source>
</evidence>
<evidence type="ECO:0000256" key="1">
    <source>
        <dbReference type="ARBA" id="ARBA00022737"/>
    </source>
</evidence>
<dbReference type="PANTHER" id="PTHR22767:SF2">
    <property type="entry name" value="N(ALPHA)-ACETYLTRANSFERASE 15_16, ISOFORM A"/>
    <property type="match status" value="1"/>
</dbReference>
<dbReference type="eggNOG" id="KOG1156">
    <property type="taxonomic scope" value="Eukaryota"/>
</dbReference>
<dbReference type="FunFam" id="1.25.40.1040:FF:000003">
    <property type="entry name" value="N-terminal acetyltransferase A, auxiliary subunit"/>
    <property type="match status" value="1"/>
</dbReference>
<dbReference type="OrthoDB" id="10263032at2759"/>
<dbReference type="KEGG" id="csl:COCSUDRAFT_34939"/>
<evidence type="ECO:0000256" key="4">
    <source>
        <dbReference type="SAM" id="MobiDB-lite"/>
    </source>
</evidence>
<dbReference type="GO" id="GO:0016740">
    <property type="term" value="F:transferase activity"/>
    <property type="evidence" value="ECO:0007669"/>
    <property type="project" value="UniProtKB-KW"/>
</dbReference>
<dbReference type="GO" id="GO:0005737">
    <property type="term" value="C:cytoplasm"/>
    <property type="evidence" value="ECO:0007669"/>
    <property type="project" value="TreeGrafter"/>
</dbReference>
<dbReference type="Gene3D" id="1.25.40.1040">
    <property type="match status" value="1"/>
</dbReference>
<dbReference type="Proteomes" id="UP000007264">
    <property type="component" value="Unassembled WGS sequence"/>
</dbReference>
<feature type="region of interest" description="Disordered" evidence="4">
    <location>
        <begin position="613"/>
        <end position="667"/>
    </location>
</feature>
<protein>
    <submittedName>
        <fullName evidence="5">N-terminal acetyltransferase A, auxiliary subunit</fullName>
    </submittedName>
</protein>
<dbReference type="EMBL" id="AGSI01000001">
    <property type="protein sequence ID" value="EIE27694.1"/>
    <property type="molecule type" value="Genomic_DNA"/>
</dbReference>
<dbReference type="InterPro" id="IPR011990">
    <property type="entry name" value="TPR-like_helical_dom_sf"/>
</dbReference>
<dbReference type="PROSITE" id="PS50005">
    <property type="entry name" value="TPR"/>
    <property type="match status" value="1"/>
</dbReference>
<accession>I0ZAM5</accession>